<proteinExistence type="predicted"/>
<dbReference type="PANTHER" id="PTHR43124:SF3">
    <property type="entry name" value="CHLORAMPHENICOL EFFLUX PUMP RV0191"/>
    <property type="match status" value="1"/>
</dbReference>
<evidence type="ECO:0000256" key="7">
    <source>
        <dbReference type="SAM" id="Phobius"/>
    </source>
</evidence>
<comment type="subcellular location">
    <subcellularLocation>
        <location evidence="1">Cell membrane</location>
        <topology evidence="1">Multi-pass membrane protein</topology>
    </subcellularLocation>
</comment>
<keyword evidence="3 7" id="KW-0812">Transmembrane</keyword>
<dbReference type="PANTHER" id="PTHR43124">
    <property type="entry name" value="PURINE EFFLUX PUMP PBUE"/>
    <property type="match status" value="1"/>
</dbReference>
<evidence type="ECO:0000256" key="5">
    <source>
        <dbReference type="ARBA" id="ARBA00023136"/>
    </source>
</evidence>
<evidence type="ECO:0000256" key="6">
    <source>
        <dbReference type="SAM" id="MobiDB-lite"/>
    </source>
</evidence>
<evidence type="ECO:0000313" key="9">
    <source>
        <dbReference type="EMBL" id="MST34706.1"/>
    </source>
</evidence>
<keyword evidence="10" id="KW-1185">Reference proteome</keyword>
<dbReference type="EMBL" id="WJHE01001165">
    <property type="protein sequence ID" value="MST34706.1"/>
    <property type="molecule type" value="Genomic_DNA"/>
</dbReference>
<feature type="transmembrane region" description="Helical" evidence="7">
    <location>
        <begin position="163"/>
        <end position="183"/>
    </location>
</feature>
<dbReference type="InterPro" id="IPR050189">
    <property type="entry name" value="MFS_Efflux_Transporters"/>
</dbReference>
<comment type="caution">
    <text evidence="9">The sequence shown here is derived from an EMBL/GenBank/DDBJ whole genome shotgun (WGS) entry which is preliminary data.</text>
</comment>
<name>A0ABW9QZF7_9ACTN</name>
<evidence type="ECO:0000256" key="4">
    <source>
        <dbReference type="ARBA" id="ARBA00022989"/>
    </source>
</evidence>
<feature type="transmembrane region" description="Helical" evidence="7">
    <location>
        <begin position="189"/>
        <end position="210"/>
    </location>
</feature>
<keyword evidence="5 7" id="KW-0472">Membrane</keyword>
<feature type="region of interest" description="Disordered" evidence="6">
    <location>
        <begin position="236"/>
        <end position="256"/>
    </location>
</feature>
<dbReference type="SUPFAM" id="SSF103473">
    <property type="entry name" value="MFS general substrate transporter"/>
    <property type="match status" value="1"/>
</dbReference>
<dbReference type="InterPro" id="IPR036259">
    <property type="entry name" value="MFS_trans_sf"/>
</dbReference>
<protein>
    <submittedName>
        <fullName evidence="9">MFS transporter</fullName>
    </submittedName>
</protein>
<evidence type="ECO:0000256" key="3">
    <source>
        <dbReference type="ARBA" id="ARBA00022692"/>
    </source>
</evidence>
<dbReference type="InterPro" id="IPR020846">
    <property type="entry name" value="MFS_dom"/>
</dbReference>
<accession>A0ABW9QZF7</accession>
<keyword evidence="4 7" id="KW-1133">Transmembrane helix</keyword>
<dbReference type="Pfam" id="PF07690">
    <property type="entry name" value="MFS_1"/>
    <property type="match status" value="1"/>
</dbReference>
<dbReference type="InterPro" id="IPR011701">
    <property type="entry name" value="MFS"/>
</dbReference>
<gene>
    <name evidence="9" type="ORF">GHK86_18500</name>
</gene>
<evidence type="ECO:0000256" key="1">
    <source>
        <dbReference type="ARBA" id="ARBA00004651"/>
    </source>
</evidence>
<keyword evidence="2" id="KW-1003">Cell membrane</keyword>
<feature type="transmembrane region" description="Helical" evidence="7">
    <location>
        <begin position="128"/>
        <end position="151"/>
    </location>
</feature>
<feature type="transmembrane region" description="Helical" evidence="7">
    <location>
        <begin position="378"/>
        <end position="408"/>
    </location>
</feature>
<feature type="non-terminal residue" evidence="9">
    <location>
        <position position="409"/>
    </location>
</feature>
<dbReference type="PROSITE" id="PS50850">
    <property type="entry name" value="MFS"/>
    <property type="match status" value="1"/>
</dbReference>
<evidence type="ECO:0000259" key="8">
    <source>
        <dbReference type="PROSITE" id="PS50850"/>
    </source>
</evidence>
<organism evidence="9 10">
    <name type="scientific">Acidiferrimicrobium australe</name>
    <dbReference type="NCBI Taxonomy" id="2664430"/>
    <lineage>
        <taxon>Bacteria</taxon>
        <taxon>Bacillati</taxon>
        <taxon>Actinomycetota</taxon>
        <taxon>Acidimicrobiia</taxon>
        <taxon>Acidimicrobiales</taxon>
        <taxon>Acidimicrobiaceae</taxon>
        <taxon>Acidiferrimicrobium</taxon>
    </lineage>
</organism>
<feature type="transmembrane region" description="Helical" evidence="7">
    <location>
        <begin position="301"/>
        <end position="324"/>
    </location>
</feature>
<dbReference type="Proteomes" id="UP000437736">
    <property type="component" value="Unassembled WGS sequence"/>
</dbReference>
<evidence type="ECO:0000313" key="10">
    <source>
        <dbReference type="Proteomes" id="UP000437736"/>
    </source>
</evidence>
<sequence length="409" mass="42605">MTTRHAGWRDNPLQWAEHEARLGAKRVEEAVGGPARTRVVVLLACVLGLDAADKGATGALAAQLEAAFHIGNVELGLLVAASSLVGALAALPFGVLTDRVARVRVLAAVVLVWSAAEALSAASSSYLMLLLIRIGLGLAVGAAGPMVASLTGDLFPPGERGRVYGFILTGELVGAGVGLVLAGDIATVLTWRGGYGVLAIPGVVLAWLLWKRLPEPARGGQSHLEVGQAEIPSAEEVEAHPERYPQPGPDDAGADDAEHPVLEEVRHRGVEADPAIVVKGDPTGMGLWQAVRWVVRVRTNLALIIASALGYFFLGGVRSFAVIFVRGWYGIGQASASSLVLVIGGGAIAGVIVVARLTDHWVGRRRFDARMLSGAGGYILAALVFLPALLIHSLAPAVLLFVVAAFFLA</sequence>
<evidence type="ECO:0000256" key="2">
    <source>
        <dbReference type="ARBA" id="ARBA00022475"/>
    </source>
</evidence>
<feature type="transmembrane region" description="Helical" evidence="7">
    <location>
        <begin position="75"/>
        <end position="96"/>
    </location>
</feature>
<dbReference type="Gene3D" id="1.20.1250.20">
    <property type="entry name" value="MFS general substrate transporter like domains"/>
    <property type="match status" value="1"/>
</dbReference>
<reference evidence="9 10" key="1">
    <citation type="submission" date="2019-11" db="EMBL/GenBank/DDBJ databases">
        <title>Acidiferrimicrobium australis gen. nov., sp. nov., an acidophilic and obligately heterotrophic, member of the Actinobacteria that catalyses dissimilatory oxido- reduction of iron isolated from metal-rich acidic water in Chile.</title>
        <authorList>
            <person name="Gonzalez D."/>
            <person name="Huber K."/>
            <person name="Hedrich S."/>
            <person name="Rojas-Villalobos C."/>
            <person name="Quatrini R."/>
            <person name="Dinamarca M.A."/>
            <person name="Schwarz A."/>
            <person name="Canales C."/>
            <person name="Nancucheo I."/>
        </authorList>
    </citation>
    <scope>NUCLEOTIDE SEQUENCE [LARGE SCALE GENOMIC DNA]</scope>
    <source>
        <strain evidence="9 10">USS-CCA1</strain>
    </source>
</reference>
<feature type="transmembrane region" description="Helical" evidence="7">
    <location>
        <begin position="336"/>
        <end position="357"/>
    </location>
</feature>
<feature type="domain" description="Major facilitator superfamily (MFS) profile" evidence="8">
    <location>
        <begin position="39"/>
        <end position="409"/>
    </location>
</feature>